<feature type="transmembrane region" description="Helical" evidence="1">
    <location>
        <begin position="232"/>
        <end position="250"/>
    </location>
</feature>
<organism evidence="2 3">
    <name type="scientific">Defluviitalea saccharophila</name>
    <dbReference type="NCBI Taxonomy" id="879970"/>
    <lineage>
        <taxon>Bacteria</taxon>
        <taxon>Bacillati</taxon>
        <taxon>Bacillota</taxon>
        <taxon>Clostridia</taxon>
        <taxon>Lachnospirales</taxon>
        <taxon>Defluviitaleaceae</taxon>
        <taxon>Defluviitalea</taxon>
    </lineage>
</organism>
<evidence type="ECO:0000313" key="2">
    <source>
        <dbReference type="EMBL" id="WZL70505.1"/>
    </source>
</evidence>
<keyword evidence="1" id="KW-1133">Transmembrane helix</keyword>
<reference evidence="2 3" key="1">
    <citation type="submission" date="2023-03" db="EMBL/GenBank/DDBJ databases">
        <title>Novel Species.</title>
        <authorList>
            <person name="Ma S."/>
        </authorList>
    </citation>
    <scope>NUCLEOTIDE SEQUENCE [LARGE SCALE GENOMIC DNA]</scope>
    <source>
        <strain evidence="2 3">LIND6LT2</strain>
    </source>
</reference>
<feature type="transmembrane region" description="Helical" evidence="1">
    <location>
        <begin position="154"/>
        <end position="173"/>
    </location>
</feature>
<evidence type="ECO:0000256" key="1">
    <source>
        <dbReference type="SAM" id="Phobius"/>
    </source>
</evidence>
<accession>A0ABZ2Y5L9</accession>
<dbReference type="InterPro" id="IPR009574">
    <property type="entry name" value="DUF1189"/>
</dbReference>
<keyword evidence="1" id="KW-0812">Transmembrane</keyword>
<evidence type="ECO:0000313" key="3">
    <source>
        <dbReference type="Proteomes" id="UP001486565"/>
    </source>
</evidence>
<feature type="transmembrane region" description="Helical" evidence="1">
    <location>
        <begin position="33"/>
        <end position="50"/>
    </location>
</feature>
<keyword evidence="3" id="KW-1185">Reference proteome</keyword>
<dbReference type="Proteomes" id="UP001486565">
    <property type="component" value="Chromosome"/>
</dbReference>
<dbReference type="RefSeq" id="WP_341877471.1">
    <property type="nucleotide sequence ID" value="NZ_CP121687.1"/>
</dbReference>
<sequence length="268" mass="30891">MENNKINFFTRIGQSISNYDFYRIIVKESFGKAFGYLILFSLMISVLSCIKPVYDTNKAIGLVINHFESDIPYFELKNGELQVEGDMPIVFENENSIMVIDTRENPDESVIYGYQQGFLVTKTKMVSKEGFEKTEYTFKDFGAIDFNKKDVQKFLPSLKVFLIPIIIIGIILWTIIGKLFSSLFVSLLGVVVNSMLHGNLKYGDIYKIGIYSLTFPSIIKFIIRLMPYKIPYLSSMFFFIYYGLVILYIVKAIHSIKREGQFVGPNYN</sequence>
<keyword evidence="1" id="KW-0472">Membrane</keyword>
<protein>
    <submittedName>
        <fullName evidence="2">DUF1189 domain-containing protein</fullName>
    </submittedName>
</protein>
<gene>
    <name evidence="2" type="ORF">QBE51_02945</name>
</gene>
<proteinExistence type="predicted"/>
<name>A0ABZ2Y5L9_9FIRM</name>
<dbReference type="Pfam" id="PF06691">
    <property type="entry name" value="DUF1189"/>
    <property type="match status" value="1"/>
</dbReference>
<dbReference type="EMBL" id="CP121687">
    <property type="protein sequence ID" value="WZL70505.1"/>
    <property type="molecule type" value="Genomic_DNA"/>
</dbReference>